<dbReference type="EMBL" id="LWBP01000045">
    <property type="protein sequence ID" value="OQP66715.1"/>
    <property type="molecule type" value="Genomic_DNA"/>
</dbReference>
<gene>
    <name evidence="4" type="ORF">A4R26_13155</name>
</gene>
<dbReference type="SUPFAM" id="SSF48239">
    <property type="entry name" value="Terpenoid cyclases/Protein prenyltransferases"/>
    <property type="match status" value="1"/>
</dbReference>
<dbReference type="InterPro" id="IPR008930">
    <property type="entry name" value="Terpenoid_cyclase/PrenylTrfase"/>
</dbReference>
<dbReference type="Pfam" id="PF00207">
    <property type="entry name" value="A2M"/>
    <property type="match status" value="1"/>
</dbReference>
<dbReference type="InterPro" id="IPR002890">
    <property type="entry name" value="MG2"/>
</dbReference>
<dbReference type="InterPro" id="IPR051802">
    <property type="entry name" value="YfhM-like"/>
</dbReference>
<dbReference type="Gene3D" id="2.60.40.1930">
    <property type="match status" value="1"/>
</dbReference>
<sequence length="2040" mass="232376">MIFKRILSVVCATLFFLVTKAQQKMKTYDKEWKQVDSLIQKSGLTESALKAVNNIYSLAKKEGNDAQVIKALLYQAELQQYKEEEAVKKNILQLETEIAQSKEPVRAVLQSITAQKYHTWFQQHRWLLYNRTETINFKKDDLATWSTEDFHKKISELYLASISNEKQLQQTKLEPFDAVIIKGNVRHLRPTLFDLLAHRALDYFKNNERTVKKAAESFEITDEAAFAEAKQFMNHRFVTSDSLSLQFKALQLYQRLLQFHAGDPKPDAFIDVDLARLQYVYENATLENKEALYIKALEQTGNKYGLIPPATQAWYLLAQLYVNQATQYNPEQGDAHRDGYLKAMSICNKVIMQKDSSEGKLNCQNLVREITRIEMNMQTEKVNVPGQAFRTLLTWRNFTRLHFRVVKLDAKTQESIGTNSWDDSYWKKLVALPALRSFNQPLPDTKDYQKHAVELKIDALPVGTYALIASVSDKFSVPENQLAVQYFHVSNIAYINKGAEYFVVNRETGKPLANAKVQVWNHTYDYNVRKYTDTKGQSGVTDANGYIKLNPFVNKNDNNFKLEITTADDRLMLEDYIYNYNWPGRAPEETERTTKSAYLFTDRAIYRPGQTVYFKGILLNYNSKTRESSIVPNFSTSITLTDPNGQAVDTVAVTTNEFGAYSGKFTLPTNLLNGHFSLTDLVASSSHPISVEEYKRPKFLVEISKPTGTYRLNETITVNGTAKAYAGNVIDGAKVKYRVVREVIMPLWYGRYSKMIWPPYGQQEVEIAHGELTTDEKGEFRIQFKAIPDNKIDKKDQPTFYYKVYADVTDMAGETRSGSTQVAVAYQALKLNVSIADKMHTDSLKRLTINSTNLNDLFEKTTVTVSIYKLETPDRIFRKRYWQEPDQFVLSQTEFYNAFPYDVYKDENSPEKWAREQKVAEKTDTTSAGKPFTIAPASPFAPGWYVIEAITKDRYGEEVKDIKYVQLFNQSIISPLASGDITSGNTTLEPGEKAVYQVNTTLEDAFIVHEVMKKGDNTDRSFFTLNKSSRAFEIPVTEKDRGGLGIQIAFVKHNRVYTDNLTFAVPYTNKELHIAYETFRDKTLPGSEEKWKVKISGQKGDKVAAELLTAMYDASLDQFKKQEWAKPSLWQHLTTGPNWNGTYNFRAVQSLEKYNNNGGYTYVHKVYDELGLPFTSNQTRFNLLARGRVAGIVAAEAAPAPAAMREELAAGAVSEKKLDAALQGNLSKDEAAFTQQGEMNADGVKVPKQQPTQDAAVQIRKNFNETAFFFPHLHTDADGNIEFSFTMPEAVTQWKWMSMAHTKDLSLGYSEKTIVTQKDLMVQPNAPRFLREGDRMNFSAKIANLTDKEITGQVQLLLIDATTNQPVDGWFKNVMPNQFFTVPAKQSVPVTFSIEIPYQYNKPVTYRIVAKAGNISDGEEAMLPVVSNRMLVTESLPLPVRGNTTKTFTFDKLVNSGSSETLNHHALTVEYTSNPAWYAVQALPYLMEYPYDCAEQVFNRYYANALASTIANASPKIKQVFERWKNADSSALLSNLQKNEELKSVLLQETPWVLQAKNEAQQKKNIALLFDLVRMSNELSKWMAKLQEMQSSNGGFVWFKGGPDDRYITQYILTGIGHLKKLKALPKNDIQDELIKKAIPYLDARIKEDYEEMLKHNKKLPVNDYISPLHVQYLYMRSFFPEYSVPGGVFKAYNYYRSQSQKSWLKQSRYMQGMIALSLFRTGDVQTAKNIVRSIKENALTNEEMGMYWKEFTGGYYWYQHPIEAQSLLIETFSEVTADIAAVNDMKLWLLKQKQTQDWRTTKATADACYALLLQGTDLLASTPEITIELGNTTVRSNDQQQEAGTGYFKKVFDEKQIKPEMGNIKVTVSSPNAEGNASASWGAVYWQYFENLDKITPAATPLQLTKKLFIEKNTDRGPVLQPINEGDAIKVGDKVKVRIELRVDRTMEYVHMKDMRAACMEPVNVISQYKWQGGLGYYETTKDASTNFFFGQLPKGTYVFEYPLFVTHTGTFSNGITTIQCMYAPEFTSHSEGVNVKVE</sequence>
<evidence type="ECO:0000313" key="4">
    <source>
        <dbReference type="EMBL" id="OQP66715.1"/>
    </source>
</evidence>
<protein>
    <recommendedName>
        <fullName evidence="3">Alpha-2-macroglobulin domain-containing protein</fullName>
    </recommendedName>
</protein>
<comment type="similarity">
    <text evidence="1">Belongs to the protease inhibitor I39 (alpha-2-macroglobulin) family. Bacterial alpha-2-macroglobulin subfamily.</text>
</comment>
<dbReference type="STRING" id="550983.A4R26_13155"/>
<evidence type="ECO:0000256" key="2">
    <source>
        <dbReference type="SAM" id="SignalP"/>
    </source>
</evidence>
<dbReference type="Pfam" id="PF01835">
    <property type="entry name" value="MG2"/>
    <property type="match status" value="1"/>
</dbReference>
<dbReference type="SMART" id="SM01360">
    <property type="entry name" value="A2M"/>
    <property type="match status" value="1"/>
</dbReference>
<name>A0A1V9G7V3_9BACT</name>
<reference evidence="5" key="1">
    <citation type="submission" date="2016-04" db="EMBL/GenBank/DDBJ databases">
        <authorList>
            <person name="Chen L."/>
            <person name="Zhuang W."/>
            <person name="Wang G."/>
        </authorList>
    </citation>
    <scope>NUCLEOTIDE SEQUENCE [LARGE SCALE GENOMIC DNA]</scope>
    <source>
        <strain evidence="5">208</strain>
    </source>
</reference>
<dbReference type="GO" id="GO:0004866">
    <property type="term" value="F:endopeptidase inhibitor activity"/>
    <property type="evidence" value="ECO:0007669"/>
    <property type="project" value="InterPro"/>
</dbReference>
<dbReference type="Proteomes" id="UP000192276">
    <property type="component" value="Unassembled WGS sequence"/>
</dbReference>
<dbReference type="PANTHER" id="PTHR40094">
    <property type="entry name" value="ALPHA-2-MACROGLOBULIN HOMOLOG"/>
    <property type="match status" value="1"/>
</dbReference>
<dbReference type="InterPro" id="IPR011625">
    <property type="entry name" value="A2M_N_BRD"/>
</dbReference>
<dbReference type="InterPro" id="IPR041246">
    <property type="entry name" value="Bact_MG10"/>
</dbReference>
<evidence type="ECO:0000256" key="1">
    <source>
        <dbReference type="ARBA" id="ARBA00010556"/>
    </source>
</evidence>
<accession>A0A1V9G7V3</accession>
<organism evidence="4 5">
    <name type="scientific">Niastella populi</name>
    <dbReference type="NCBI Taxonomy" id="550983"/>
    <lineage>
        <taxon>Bacteria</taxon>
        <taxon>Pseudomonadati</taxon>
        <taxon>Bacteroidota</taxon>
        <taxon>Chitinophagia</taxon>
        <taxon>Chitinophagales</taxon>
        <taxon>Chitinophagaceae</taxon>
        <taxon>Niastella</taxon>
    </lineage>
</organism>
<dbReference type="PANTHER" id="PTHR40094:SF1">
    <property type="entry name" value="UBIQUITIN DOMAIN-CONTAINING PROTEIN"/>
    <property type="match status" value="1"/>
</dbReference>
<dbReference type="Pfam" id="PF17973">
    <property type="entry name" value="bMG10"/>
    <property type="match status" value="1"/>
</dbReference>
<keyword evidence="5" id="KW-1185">Reference proteome</keyword>
<feature type="domain" description="Alpha-2-macroglobulin" evidence="3">
    <location>
        <begin position="1266"/>
        <end position="1356"/>
    </location>
</feature>
<evidence type="ECO:0000313" key="5">
    <source>
        <dbReference type="Proteomes" id="UP000192276"/>
    </source>
</evidence>
<keyword evidence="2" id="KW-0732">Signal</keyword>
<feature type="chain" id="PRO_5012506377" description="Alpha-2-macroglobulin domain-containing protein" evidence="2">
    <location>
        <begin position="22"/>
        <end position="2040"/>
    </location>
</feature>
<evidence type="ECO:0000259" key="3">
    <source>
        <dbReference type="SMART" id="SM01360"/>
    </source>
</evidence>
<dbReference type="Gene3D" id="1.50.10.20">
    <property type="match status" value="1"/>
</dbReference>
<dbReference type="OrthoDB" id="9767116at2"/>
<dbReference type="Pfam" id="PF07703">
    <property type="entry name" value="A2M_BRD"/>
    <property type="match status" value="1"/>
</dbReference>
<comment type="caution">
    <text evidence="4">The sequence shown here is derived from an EMBL/GenBank/DDBJ whole genome shotgun (WGS) entry which is preliminary data.</text>
</comment>
<feature type="signal peptide" evidence="2">
    <location>
        <begin position="1"/>
        <end position="21"/>
    </location>
</feature>
<dbReference type="InterPro" id="IPR001599">
    <property type="entry name" value="Macroglobln_a2"/>
</dbReference>
<proteinExistence type="inferred from homology"/>